<protein>
    <submittedName>
        <fullName evidence="1">Uncharacterized protein</fullName>
    </submittedName>
</protein>
<organism evidence="1 2">
    <name type="scientific">Shewanella psychrophila</name>
    <dbReference type="NCBI Taxonomy" id="225848"/>
    <lineage>
        <taxon>Bacteria</taxon>
        <taxon>Pseudomonadati</taxon>
        <taxon>Pseudomonadota</taxon>
        <taxon>Gammaproteobacteria</taxon>
        <taxon>Alteromonadales</taxon>
        <taxon>Shewanellaceae</taxon>
        <taxon>Shewanella</taxon>
    </lineage>
</organism>
<dbReference type="EMBL" id="CP014782">
    <property type="protein sequence ID" value="AQS36198.1"/>
    <property type="molecule type" value="Genomic_DNA"/>
</dbReference>
<sequence>MSRITQLEDDIKQGNKNHEGYRTRLKEVRARVMLLKGQNNECGLAAVNAAEEVIDILFSRYGR</sequence>
<accession>A0A1S6HL24</accession>
<keyword evidence="2" id="KW-1185">Reference proteome</keyword>
<dbReference type="Proteomes" id="UP000189545">
    <property type="component" value="Chromosome"/>
</dbReference>
<evidence type="ECO:0000313" key="1">
    <source>
        <dbReference type="EMBL" id="AQS36198.1"/>
    </source>
</evidence>
<gene>
    <name evidence="1" type="ORF">Sps_01009</name>
</gene>
<reference evidence="1 2" key="1">
    <citation type="submission" date="2016-03" db="EMBL/GenBank/DDBJ databases">
        <title>Complete genome sequence of Shewanella psychrophila WP2, a deep sea bacterium isolated from west Pacific sediment.</title>
        <authorList>
            <person name="Xu G."/>
            <person name="Jian H."/>
        </authorList>
    </citation>
    <scope>NUCLEOTIDE SEQUENCE [LARGE SCALE GENOMIC DNA]</scope>
    <source>
        <strain evidence="1 2">WP2</strain>
    </source>
</reference>
<dbReference type="OrthoDB" id="6272004at2"/>
<name>A0A1S6HL24_9GAMM</name>
<proteinExistence type="predicted"/>
<dbReference type="STRING" id="225848.Sps_01009"/>
<evidence type="ECO:0000313" key="2">
    <source>
        <dbReference type="Proteomes" id="UP000189545"/>
    </source>
</evidence>
<dbReference type="KEGG" id="spsw:Sps_01009"/>
<dbReference type="AlphaFoldDB" id="A0A1S6HL24"/>
<dbReference type="RefSeq" id="WP_077751521.1">
    <property type="nucleotide sequence ID" value="NZ_CP014782.1"/>
</dbReference>